<proteinExistence type="predicted"/>
<evidence type="ECO:0000313" key="2">
    <source>
        <dbReference type="Proteomes" id="UP000250140"/>
    </source>
</evidence>
<name>A0A8E2ERS8_9PEZI</name>
<evidence type="ECO:0000313" key="1">
    <source>
        <dbReference type="EMBL" id="OCL03655.1"/>
    </source>
</evidence>
<gene>
    <name evidence="1" type="ORF">AOQ84DRAFT_418555</name>
</gene>
<dbReference type="AlphaFoldDB" id="A0A8E2ERS8"/>
<organism evidence="1 2">
    <name type="scientific">Glonium stellatum</name>
    <dbReference type="NCBI Taxonomy" id="574774"/>
    <lineage>
        <taxon>Eukaryota</taxon>
        <taxon>Fungi</taxon>
        <taxon>Dikarya</taxon>
        <taxon>Ascomycota</taxon>
        <taxon>Pezizomycotina</taxon>
        <taxon>Dothideomycetes</taxon>
        <taxon>Pleosporomycetidae</taxon>
        <taxon>Gloniales</taxon>
        <taxon>Gloniaceae</taxon>
        <taxon>Glonium</taxon>
    </lineage>
</organism>
<dbReference type="EMBL" id="KV750702">
    <property type="protein sequence ID" value="OCL03655.1"/>
    <property type="molecule type" value="Genomic_DNA"/>
</dbReference>
<keyword evidence="2" id="KW-1185">Reference proteome</keyword>
<accession>A0A8E2ERS8</accession>
<sequence>MDQTDQTVLNKLTKRRPKPQRVLFTRIMFTSSGSKVIEYDTVFGNLGRKLMVPLLVKSHGPGRSPPHLYGW</sequence>
<protein>
    <submittedName>
        <fullName evidence="1">Uncharacterized protein</fullName>
    </submittedName>
</protein>
<dbReference type="Proteomes" id="UP000250140">
    <property type="component" value="Unassembled WGS sequence"/>
</dbReference>
<reference evidence="1 2" key="1">
    <citation type="journal article" date="2016" name="Nat. Commun.">
        <title>Ectomycorrhizal ecology is imprinted in the genome of the dominant symbiotic fungus Cenococcum geophilum.</title>
        <authorList>
            <consortium name="DOE Joint Genome Institute"/>
            <person name="Peter M."/>
            <person name="Kohler A."/>
            <person name="Ohm R.A."/>
            <person name="Kuo A."/>
            <person name="Krutzmann J."/>
            <person name="Morin E."/>
            <person name="Arend M."/>
            <person name="Barry K.W."/>
            <person name="Binder M."/>
            <person name="Choi C."/>
            <person name="Clum A."/>
            <person name="Copeland A."/>
            <person name="Grisel N."/>
            <person name="Haridas S."/>
            <person name="Kipfer T."/>
            <person name="LaButti K."/>
            <person name="Lindquist E."/>
            <person name="Lipzen A."/>
            <person name="Maire R."/>
            <person name="Meier B."/>
            <person name="Mihaltcheva S."/>
            <person name="Molinier V."/>
            <person name="Murat C."/>
            <person name="Poggeler S."/>
            <person name="Quandt C.A."/>
            <person name="Sperisen C."/>
            <person name="Tritt A."/>
            <person name="Tisserant E."/>
            <person name="Crous P.W."/>
            <person name="Henrissat B."/>
            <person name="Nehls U."/>
            <person name="Egli S."/>
            <person name="Spatafora J.W."/>
            <person name="Grigoriev I.V."/>
            <person name="Martin F.M."/>
        </authorList>
    </citation>
    <scope>NUCLEOTIDE SEQUENCE [LARGE SCALE GENOMIC DNA]</scope>
    <source>
        <strain evidence="1 2">CBS 207.34</strain>
    </source>
</reference>